<comment type="caution">
    <text evidence="5">The sequence shown here is derived from an EMBL/GenBank/DDBJ whole genome shotgun (WGS) entry which is preliminary data.</text>
</comment>
<organism evidence="5 6">
    <name type="scientific">Pleurotus eryngii</name>
    <name type="common">Boletus of the steppes</name>
    <dbReference type="NCBI Taxonomy" id="5323"/>
    <lineage>
        <taxon>Eukaryota</taxon>
        <taxon>Fungi</taxon>
        <taxon>Dikarya</taxon>
        <taxon>Basidiomycota</taxon>
        <taxon>Agaricomycotina</taxon>
        <taxon>Agaricomycetes</taxon>
        <taxon>Agaricomycetidae</taxon>
        <taxon>Agaricales</taxon>
        <taxon>Pleurotineae</taxon>
        <taxon>Pleurotaceae</taxon>
        <taxon>Pleurotus</taxon>
    </lineage>
</organism>
<dbReference type="GO" id="GO:0043023">
    <property type="term" value="F:ribosomal large subunit binding"/>
    <property type="evidence" value="ECO:0007669"/>
    <property type="project" value="TreeGrafter"/>
</dbReference>
<evidence type="ECO:0000256" key="2">
    <source>
        <dbReference type="ARBA" id="ARBA00022917"/>
    </source>
</evidence>
<dbReference type="Pfam" id="PF01765">
    <property type="entry name" value="RRF"/>
    <property type="match status" value="1"/>
</dbReference>
<dbReference type="Gene3D" id="3.30.1360.40">
    <property type="match status" value="1"/>
</dbReference>
<dbReference type="SUPFAM" id="SSF55194">
    <property type="entry name" value="Ribosome recycling factor, RRF"/>
    <property type="match status" value="1"/>
</dbReference>
<dbReference type="AlphaFoldDB" id="A0A9P5ZVS1"/>
<dbReference type="GO" id="GO:0006412">
    <property type="term" value="P:translation"/>
    <property type="evidence" value="ECO:0007669"/>
    <property type="project" value="UniProtKB-KW"/>
</dbReference>
<evidence type="ECO:0000313" key="6">
    <source>
        <dbReference type="Proteomes" id="UP000807025"/>
    </source>
</evidence>
<dbReference type="PANTHER" id="PTHR20982:SF3">
    <property type="entry name" value="MITOCHONDRIAL RIBOSOME RECYCLING FACTOR PSEUDO 1"/>
    <property type="match status" value="1"/>
</dbReference>
<comment type="function">
    <text evidence="3">Necessary for protein synthesis in mitochondria. Functions as a ribosome recycling factor in mitochondria.</text>
</comment>
<evidence type="ECO:0000256" key="3">
    <source>
        <dbReference type="ARBA" id="ARBA00024909"/>
    </source>
</evidence>
<dbReference type="Proteomes" id="UP000807025">
    <property type="component" value="Unassembled WGS sequence"/>
</dbReference>
<sequence length="239" mass="26927">MLRLIPKVLAASTRTRWRPSSRLPCTVGTMRMYASKSKVKSTANMVPGSKQPLTSELALDEYAKAEEKMKSAVDWFKKECAAVETRASGRVTPAILDPVRVVLPDSKAAVRLDHIATVGVREGSTLLITLFEEKNMKHVEQALYASKIPNIVPQKQDDRTIKIPIPRPTVEARTALYTATTRQAEESRVQLRKQLQASLKRGKFEKRSVEMEEFHKLLDKYIAEIDKNLLQLKKATVAK</sequence>
<dbReference type="PANTHER" id="PTHR20982">
    <property type="entry name" value="RIBOSOME RECYCLING FACTOR"/>
    <property type="match status" value="1"/>
</dbReference>
<proteinExistence type="inferred from homology"/>
<reference evidence="5" key="1">
    <citation type="submission" date="2020-11" db="EMBL/GenBank/DDBJ databases">
        <authorList>
            <consortium name="DOE Joint Genome Institute"/>
            <person name="Ahrendt S."/>
            <person name="Riley R."/>
            <person name="Andreopoulos W."/>
            <person name="Labutti K."/>
            <person name="Pangilinan J."/>
            <person name="Ruiz-Duenas F.J."/>
            <person name="Barrasa J.M."/>
            <person name="Sanchez-Garcia M."/>
            <person name="Camarero S."/>
            <person name="Miyauchi S."/>
            <person name="Serrano A."/>
            <person name="Linde D."/>
            <person name="Babiker R."/>
            <person name="Drula E."/>
            <person name="Ayuso-Fernandez I."/>
            <person name="Pacheco R."/>
            <person name="Padilla G."/>
            <person name="Ferreira P."/>
            <person name="Barriuso J."/>
            <person name="Kellner H."/>
            <person name="Castanera R."/>
            <person name="Alfaro M."/>
            <person name="Ramirez L."/>
            <person name="Pisabarro A.G."/>
            <person name="Kuo A."/>
            <person name="Tritt A."/>
            <person name="Lipzen A."/>
            <person name="He G."/>
            <person name="Yan M."/>
            <person name="Ng V."/>
            <person name="Cullen D."/>
            <person name="Martin F."/>
            <person name="Rosso M.-N."/>
            <person name="Henrissat B."/>
            <person name="Hibbett D."/>
            <person name="Martinez A.T."/>
            <person name="Grigoriev I.V."/>
        </authorList>
    </citation>
    <scope>NUCLEOTIDE SEQUENCE</scope>
    <source>
        <strain evidence="5">ATCC 90797</strain>
    </source>
</reference>
<evidence type="ECO:0000313" key="5">
    <source>
        <dbReference type="EMBL" id="KAF9495183.1"/>
    </source>
</evidence>
<accession>A0A9P5ZVS1</accession>
<gene>
    <name evidence="5" type="ORF">BDN71DRAFT_893460</name>
</gene>
<dbReference type="GO" id="GO:0005739">
    <property type="term" value="C:mitochondrion"/>
    <property type="evidence" value="ECO:0007669"/>
    <property type="project" value="TreeGrafter"/>
</dbReference>
<keyword evidence="2" id="KW-0648">Protein biosynthesis</keyword>
<dbReference type="EMBL" id="MU154564">
    <property type="protein sequence ID" value="KAF9495183.1"/>
    <property type="molecule type" value="Genomic_DNA"/>
</dbReference>
<dbReference type="InterPro" id="IPR002661">
    <property type="entry name" value="Ribosome_recyc_fac"/>
</dbReference>
<dbReference type="InterPro" id="IPR023584">
    <property type="entry name" value="Ribosome_recyc_fac_dom"/>
</dbReference>
<keyword evidence="6" id="KW-1185">Reference proteome</keyword>
<feature type="domain" description="Ribosome recycling factor" evidence="4">
    <location>
        <begin position="86"/>
        <end position="232"/>
    </location>
</feature>
<evidence type="ECO:0000256" key="1">
    <source>
        <dbReference type="ARBA" id="ARBA00005912"/>
    </source>
</evidence>
<dbReference type="OrthoDB" id="407355at2759"/>
<evidence type="ECO:0000259" key="4">
    <source>
        <dbReference type="Pfam" id="PF01765"/>
    </source>
</evidence>
<comment type="similarity">
    <text evidence="1">Belongs to the RRF family.</text>
</comment>
<dbReference type="InterPro" id="IPR036191">
    <property type="entry name" value="RRF_sf"/>
</dbReference>
<name>A0A9P5ZVS1_PLEER</name>
<protein>
    <submittedName>
        <fullName evidence="5">Ribosome recycling factor</fullName>
    </submittedName>
</protein>
<dbReference type="Gene3D" id="1.10.132.20">
    <property type="entry name" value="Ribosome-recycling factor"/>
    <property type="match status" value="1"/>
</dbReference>